<name>A0A328U7V4_9FIRM</name>
<evidence type="ECO:0000313" key="3">
    <source>
        <dbReference type="Proteomes" id="UP000249377"/>
    </source>
</evidence>
<reference evidence="2 3" key="1">
    <citation type="submission" date="2018-06" db="EMBL/GenBank/DDBJ databases">
        <title>Noncontiguous genome sequence of Ruminococcaceae bacterium ASD2818.</title>
        <authorList>
            <person name="Chaplin A.V."/>
            <person name="Sokolova S.R."/>
            <person name="Kochetkova T.O."/>
            <person name="Goltsov A.Y."/>
            <person name="Trofimov D.Y."/>
            <person name="Efimov B.A."/>
        </authorList>
    </citation>
    <scope>NUCLEOTIDE SEQUENCE [LARGE SCALE GENOMIC DNA]</scope>
    <source>
        <strain evidence="2 3">ASD2818</strain>
    </source>
</reference>
<evidence type="ECO:0000256" key="1">
    <source>
        <dbReference type="SAM" id="Phobius"/>
    </source>
</evidence>
<sequence length="96" mass="10226">MDEFFSWQMLATFAGATAATGILTQFLKNLIPKLPTQWLSYLLALVLLCAATAAIGDFTDWTSWAILPLNAALVSMASNGAFAAVKRAAEGKGKTE</sequence>
<accession>A0A328U7V4</accession>
<dbReference type="EMBL" id="QLYR01000040">
    <property type="protein sequence ID" value="RAQ21718.1"/>
    <property type="molecule type" value="Genomic_DNA"/>
</dbReference>
<proteinExistence type="predicted"/>
<dbReference type="AlphaFoldDB" id="A0A328U7V4"/>
<comment type="caution">
    <text evidence="2">The sequence shown here is derived from an EMBL/GenBank/DDBJ whole genome shotgun (WGS) entry which is preliminary data.</text>
</comment>
<keyword evidence="3" id="KW-1185">Reference proteome</keyword>
<dbReference type="Proteomes" id="UP000249377">
    <property type="component" value="Unassembled WGS sequence"/>
</dbReference>
<keyword evidence="1" id="KW-0472">Membrane</keyword>
<protein>
    <recommendedName>
        <fullName evidence="4">Holin</fullName>
    </recommendedName>
</protein>
<keyword evidence="1" id="KW-0812">Transmembrane</keyword>
<gene>
    <name evidence="2" type="ORF">DPQ25_14355</name>
</gene>
<organism evidence="2 3">
    <name type="scientific">Hydrogeniiclostridium mannosilyticum</name>
    <dbReference type="NCBI Taxonomy" id="2764322"/>
    <lineage>
        <taxon>Bacteria</taxon>
        <taxon>Bacillati</taxon>
        <taxon>Bacillota</taxon>
        <taxon>Clostridia</taxon>
        <taxon>Eubacteriales</taxon>
        <taxon>Acutalibacteraceae</taxon>
        <taxon>Hydrogeniiclostridium</taxon>
    </lineage>
</organism>
<keyword evidence="1" id="KW-1133">Transmembrane helix</keyword>
<evidence type="ECO:0008006" key="4">
    <source>
        <dbReference type="Google" id="ProtNLM"/>
    </source>
</evidence>
<feature type="transmembrane region" description="Helical" evidence="1">
    <location>
        <begin position="38"/>
        <end position="55"/>
    </location>
</feature>
<evidence type="ECO:0000313" key="2">
    <source>
        <dbReference type="EMBL" id="RAQ21718.1"/>
    </source>
</evidence>
<feature type="transmembrane region" description="Helical" evidence="1">
    <location>
        <begin position="6"/>
        <end position="26"/>
    </location>
</feature>
<feature type="transmembrane region" description="Helical" evidence="1">
    <location>
        <begin position="61"/>
        <end position="85"/>
    </location>
</feature>
<dbReference type="RefSeq" id="WP_112333846.1">
    <property type="nucleotide sequence ID" value="NZ_QLYR01000040.1"/>
</dbReference>